<evidence type="ECO:0008006" key="3">
    <source>
        <dbReference type="Google" id="ProtNLM"/>
    </source>
</evidence>
<gene>
    <name evidence="1" type="ORF">HWQ67_08270</name>
</gene>
<evidence type="ECO:0000313" key="1">
    <source>
        <dbReference type="EMBL" id="MBV6341579.1"/>
    </source>
</evidence>
<evidence type="ECO:0000313" key="2">
    <source>
        <dbReference type="Proteomes" id="UP001196980"/>
    </source>
</evidence>
<sequence length="358" mass="41186">MSKKSTFAASNGGDKAAVQEKMAAQIDEIYGRLKLLEGLYHDIMPALEKIPREINSTLNELRTKFEREETLQLIKAVGDNIPTFLEAIKAMEAFTGFFKDIHPAAEKITKELGPTINSLRYAFEREETLELIQKTGENIPTFLEMFKTMECFIGMFKDVYPATEKIMKELTPTINTMRYVFEREETLELIQKTGENIPAFLEMIKTMEFLVGMFKDVYPATEKIMKELTPTINTMRYAYEKDETLTLLQKTGENIPTFIKLLDFLAQFDQSGGLDYTLKSASVKETEYMIKGMEKCAVRTMQQLMERPLKPGMKNLFSSMMDPEVQKGFILLTTFARNMPQCMLDTIKESEEVIRKKI</sequence>
<reference evidence="1 2" key="1">
    <citation type="journal article" date="2020" name="J Geophys Res Biogeosci">
        <title>Magnetotaxis as an Adaptation to Enable Bacterial Shuttling of Microbial Sulfur and Sulfur Cycling Across Aquatic Oxic#Anoxic Interfaces.</title>
        <authorList>
            <person name="Li J."/>
            <person name="Liu P."/>
            <person name="Wang J."/>
            <person name="Roberts A.P."/>
            <person name="Pan Y."/>
        </authorList>
    </citation>
    <scope>NUCLEOTIDE SEQUENCE [LARGE SCALE GENOMIC DNA]</scope>
    <source>
        <strain evidence="1 2">MYR-1_YQ</strain>
    </source>
</reference>
<keyword evidence="2" id="KW-1185">Reference proteome</keyword>
<protein>
    <recommendedName>
        <fullName evidence="3">Protein containing DUF1641</fullName>
    </recommendedName>
</protein>
<proteinExistence type="predicted"/>
<name>A0ABS6RY64_9BACT</name>
<dbReference type="Proteomes" id="UP001196980">
    <property type="component" value="Unassembled WGS sequence"/>
</dbReference>
<accession>A0ABS6RY64</accession>
<organism evidence="1 2">
    <name type="scientific">Candidatus Magnetobacterium casense</name>
    <dbReference type="NCBI Taxonomy" id="1455061"/>
    <lineage>
        <taxon>Bacteria</taxon>
        <taxon>Pseudomonadati</taxon>
        <taxon>Nitrospirota</taxon>
        <taxon>Thermodesulfovibrionia</taxon>
        <taxon>Thermodesulfovibrionales</taxon>
        <taxon>Candidatus Magnetobacteriaceae</taxon>
        <taxon>Candidatus Magnetobacterium</taxon>
    </lineage>
</organism>
<dbReference type="RefSeq" id="WP_218252212.1">
    <property type="nucleotide sequence ID" value="NZ_JABXWD010000124.1"/>
</dbReference>
<comment type="caution">
    <text evidence="1">The sequence shown here is derived from an EMBL/GenBank/DDBJ whole genome shotgun (WGS) entry which is preliminary data.</text>
</comment>
<dbReference type="EMBL" id="JABXWD010000124">
    <property type="protein sequence ID" value="MBV6341579.1"/>
    <property type="molecule type" value="Genomic_DNA"/>
</dbReference>